<dbReference type="RefSeq" id="WP_037549030.1">
    <property type="nucleotide sequence ID" value="NZ_JNUP01000067.1"/>
</dbReference>
<name>A0A098QXS9_9SPIO</name>
<accession>A0A098QXS9</accession>
<comment type="caution">
    <text evidence="2">The sequence shown here is derived from an EMBL/GenBank/DDBJ whole genome shotgun (WGS) entry which is preliminary data.</text>
</comment>
<sequence length="68" mass="7786">MKELEEIVDASLERIQQVRGEARLDRLDRLSAELDELEAFLDRFLAQREASPGIPCESPQSIPETCRD</sequence>
<dbReference type="EMBL" id="JNUP01000067">
    <property type="protein sequence ID" value="KGE71277.1"/>
    <property type="molecule type" value="Genomic_DNA"/>
</dbReference>
<proteinExistence type="predicted"/>
<reference evidence="2 3" key="1">
    <citation type="submission" date="2014-05" db="EMBL/GenBank/DDBJ databases">
        <title>De novo Genome Sequence of Spirocheata sp.</title>
        <authorList>
            <person name="Shivani Y."/>
            <person name="Subhash Y."/>
            <person name="Tushar L."/>
            <person name="Sasikala C."/>
            <person name="Ramana C.V."/>
        </authorList>
    </citation>
    <scope>NUCLEOTIDE SEQUENCE [LARGE SCALE GENOMIC DNA]</scope>
    <source>
        <strain evidence="2 3">JC230</strain>
    </source>
</reference>
<keyword evidence="3" id="KW-1185">Reference proteome</keyword>
<organism evidence="2 3">
    <name type="scientific">Spirochaeta lutea</name>
    <dbReference type="NCBI Taxonomy" id="1480694"/>
    <lineage>
        <taxon>Bacteria</taxon>
        <taxon>Pseudomonadati</taxon>
        <taxon>Spirochaetota</taxon>
        <taxon>Spirochaetia</taxon>
        <taxon>Spirochaetales</taxon>
        <taxon>Spirochaetaceae</taxon>
        <taxon>Spirochaeta</taxon>
    </lineage>
</organism>
<dbReference type="Proteomes" id="UP000029692">
    <property type="component" value="Unassembled WGS sequence"/>
</dbReference>
<evidence type="ECO:0000256" key="1">
    <source>
        <dbReference type="SAM" id="Coils"/>
    </source>
</evidence>
<dbReference type="AlphaFoldDB" id="A0A098QXS9"/>
<gene>
    <name evidence="2" type="ORF">DC28_12630</name>
</gene>
<keyword evidence="1" id="KW-0175">Coiled coil</keyword>
<evidence type="ECO:0000313" key="3">
    <source>
        <dbReference type="Proteomes" id="UP000029692"/>
    </source>
</evidence>
<evidence type="ECO:0000313" key="2">
    <source>
        <dbReference type="EMBL" id="KGE71277.1"/>
    </source>
</evidence>
<feature type="coiled-coil region" evidence="1">
    <location>
        <begin position="1"/>
        <end position="47"/>
    </location>
</feature>
<protein>
    <submittedName>
        <fullName evidence="2">Uncharacterized protein</fullName>
    </submittedName>
</protein>